<dbReference type="OrthoDB" id="9913350at2"/>
<reference evidence="2 3" key="1">
    <citation type="submission" date="2016-11" db="EMBL/GenBank/DDBJ databases">
        <authorList>
            <person name="Jaros S."/>
            <person name="Januszkiewicz K."/>
            <person name="Wedrychowicz H."/>
        </authorList>
    </citation>
    <scope>NUCLEOTIDE SEQUENCE [LARGE SCALE GENOMIC DNA]</scope>
    <source>
        <strain evidence="2">NVI 5450</strain>
    </source>
</reference>
<dbReference type="Proteomes" id="UP000183794">
    <property type="component" value="Unassembled WGS sequence"/>
</dbReference>
<dbReference type="AlphaFoldDB" id="A0A1K9ZCY8"/>
<feature type="compositionally biased region" description="Basic and acidic residues" evidence="1">
    <location>
        <begin position="529"/>
        <end position="542"/>
    </location>
</feature>
<name>A0A1K9ZCY8_9GAMM</name>
<accession>A0A1K9ZCY8</accession>
<protein>
    <submittedName>
        <fullName evidence="2">Sulfite reductase [NADPH] hemoprotein beta-component</fullName>
    </submittedName>
</protein>
<dbReference type="EMBL" id="FPLD01000051">
    <property type="protein sequence ID" value="SGY94872.1"/>
    <property type="molecule type" value="Genomic_DNA"/>
</dbReference>
<gene>
    <name evidence="2" type="ORF">NVI5450_1639</name>
</gene>
<feature type="region of interest" description="Disordered" evidence="1">
    <location>
        <begin position="529"/>
        <end position="558"/>
    </location>
</feature>
<evidence type="ECO:0000256" key="1">
    <source>
        <dbReference type="SAM" id="MobiDB-lite"/>
    </source>
</evidence>
<organism evidence="2 3">
    <name type="scientific">Moritella viscosa</name>
    <dbReference type="NCBI Taxonomy" id="80854"/>
    <lineage>
        <taxon>Bacteria</taxon>
        <taxon>Pseudomonadati</taxon>
        <taxon>Pseudomonadota</taxon>
        <taxon>Gammaproteobacteria</taxon>
        <taxon>Alteromonadales</taxon>
        <taxon>Moritellaceae</taxon>
        <taxon>Moritella</taxon>
    </lineage>
</organism>
<evidence type="ECO:0000313" key="2">
    <source>
        <dbReference type="EMBL" id="SGY94872.1"/>
    </source>
</evidence>
<evidence type="ECO:0000313" key="3">
    <source>
        <dbReference type="Proteomes" id="UP000183794"/>
    </source>
</evidence>
<dbReference type="RefSeq" id="WP_075518128.1">
    <property type="nucleotide sequence ID" value="NZ_FPLD01000051.1"/>
</dbReference>
<sequence>MKQLKDKEKGLYFELYGHLVTEREYIKEWCSEITGDTTDNDNFCEEHGFDYDLDDNEVYEDFLYHFDYKVKNNRKEGFTIDLDPTDLPHSKVTLQRSNDKIYFEDCDLETTEKVLEGLEVKYFSGNTDLDFEELDIYECEKYISYIDNNKLVFKSEVNNTNYSLSEFIEFQVERFEGEVSEKQIYEALGLVSKLPNNQRLHLDIDVIEIDKSTDTYSMFEMKYADAHWLINEKSFYIHESSVYDLGFNRIEKDELVIGDVSFTGYILEQHSNSQKIKYKNINPLQDDLVSKINEEHRTYRVLKMHNNEENRTLSEQVELLSNNSLKLGDCDYEDGYLVDHSNLIAFVIPEKSLEKKALFEDAQSKFNFSSDKITFQFKDSEGDIDYLVREKHQKGIVELKGQYHQVFEKKPDAHGDATTAVFLKVEEDFALQKICEIEEEKLESVYGVKLDDMKFESGQVVADFKVPKFDYMFVITHNKQKDEMLFDDISVFEDAVDSANPDSNPSDQDLYSSLTNLVEAKSKLNHKSLSNDEMDRKIKAEELTIDAPRKKNTSSLRM</sequence>
<proteinExistence type="predicted"/>